<dbReference type="CDD" id="cd19958">
    <property type="entry name" value="pyocin_knob"/>
    <property type="match status" value="1"/>
</dbReference>
<proteinExistence type="predicted"/>
<dbReference type="RefSeq" id="WP_103242017.1">
    <property type="nucleotide sequence ID" value="NZ_JANJZD010000039.1"/>
</dbReference>
<keyword evidence="2" id="KW-1185">Reference proteome</keyword>
<protein>
    <submittedName>
        <fullName evidence="1">Uncharacterized protein</fullName>
    </submittedName>
</protein>
<gene>
    <name evidence="1" type="ORF">AMURIS_04798</name>
</gene>
<dbReference type="OrthoDB" id="2067460at2"/>
<name>A0A2K4ZNM4_9FIRM</name>
<dbReference type="EMBL" id="OFSM01000037">
    <property type="protein sequence ID" value="SOY32045.1"/>
    <property type="molecule type" value="Genomic_DNA"/>
</dbReference>
<accession>A0A2K4ZNM4</accession>
<evidence type="ECO:0000313" key="2">
    <source>
        <dbReference type="Proteomes" id="UP000236311"/>
    </source>
</evidence>
<dbReference type="Proteomes" id="UP000236311">
    <property type="component" value="Unassembled WGS sequence"/>
</dbReference>
<sequence length="163" mass="17891">MSILSGYGKYKRYILSDNGYKLCSQWTSSNTVHFDDNKTAQTKLGAIDGITDSLTATSSNVALSAKAGKSLQDQVTTLNTGSLIYRGAIGEKADANTIVSTGTYELYNANSQSSINFAFKNSSVLEVIVGAAGYVIQRQTGIEQCWVRFRDSHKVWYDWYQIG</sequence>
<evidence type="ECO:0000313" key="1">
    <source>
        <dbReference type="EMBL" id="SOY32045.1"/>
    </source>
</evidence>
<dbReference type="AlphaFoldDB" id="A0A2K4ZNM4"/>
<reference evidence="1 2" key="1">
    <citation type="submission" date="2018-01" db="EMBL/GenBank/DDBJ databases">
        <authorList>
            <person name="Gaut B.S."/>
            <person name="Morton B.R."/>
            <person name="Clegg M.T."/>
            <person name="Duvall M.R."/>
        </authorList>
    </citation>
    <scope>NUCLEOTIDE SEQUENCE [LARGE SCALE GENOMIC DNA]</scope>
    <source>
        <strain evidence="1">GP69</strain>
    </source>
</reference>
<organism evidence="1 2">
    <name type="scientific">Acetatifactor muris</name>
    <dbReference type="NCBI Taxonomy" id="879566"/>
    <lineage>
        <taxon>Bacteria</taxon>
        <taxon>Bacillati</taxon>
        <taxon>Bacillota</taxon>
        <taxon>Clostridia</taxon>
        <taxon>Lachnospirales</taxon>
        <taxon>Lachnospiraceae</taxon>
        <taxon>Acetatifactor</taxon>
    </lineage>
</organism>